<accession>A0A401RXN2</accession>
<evidence type="ECO:0000313" key="3">
    <source>
        <dbReference type="EMBL" id="GCC22892.1"/>
    </source>
</evidence>
<reference evidence="3 4" key="1">
    <citation type="journal article" date="2018" name="Nat. Ecol. Evol.">
        <title>Shark genomes provide insights into elasmobranch evolution and the origin of vertebrates.</title>
        <authorList>
            <person name="Hara Y"/>
            <person name="Yamaguchi K"/>
            <person name="Onimaru K"/>
            <person name="Kadota M"/>
            <person name="Koyanagi M"/>
            <person name="Keeley SD"/>
            <person name="Tatsumi K"/>
            <person name="Tanaka K"/>
            <person name="Motone F"/>
            <person name="Kageyama Y"/>
            <person name="Nozu R"/>
            <person name="Adachi N"/>
            <person name="Nishimura O"/>
            <person name="Nakagawa R"/>
            <person name="Tanegashima C"/>
            <person name="Kiyatake I"/>
            <person name="Matsumoto R"/>
            <person name="Murakumo K"/>
            <person name="Nishida K"/>
            <person name="Terakita A"/>
            <person name="Kuratani S"/>
            <person name="Sato K"/>
            <person name="Hyodo S Kuraku.S."/>
        </authorList>
    </citation>
    <scope>NUCLEOTIDE SEQUENCE [LARGE SCALE GENOMIC DNA]</scope>
</reference>
<sequence>MTPRYLSCLTCKMTFKSPSLLEKHREKFCIGTEVGRALITKTPEDMLNQLKDYKRRREEQRKQREMEERDNLEEMDENERRLMCDHLTPAEQEDFAQDGPNLRQQWFREHKNQLQNLAQAHGNHVTALISRNKELEEQRTEVVKKLKDLSQKGKISSQVENMLAELKAQEYKNELLLESMKQQLEILQLETIQNKVASRHHTSQSHLSKKKEKVQQLQTFLPFYGGGSLSSEISALRLSYLQNGGNDQLILIQLHDLLAEAMQLEQRVKQPKTQRKERSYREHETSKRNLDSELISLEVENQQLEEEILKLQLKQQRNRKSQKALKTSIGQRLTLSLYGDESDQLIRKDSYQKMRALKTEIDLLKQEVEIQRLQRHMRNSKTRDLPNATERTSSFLPMEDARPQTPTLAKHFLDSSEGLGPAPYDPVAGFVVFYDFLLGLDAMYRVCRLVVGLYHGGQEMGDPSPLPAVYCDIDNLPNYFPESGGGNRAILAVKQVVPRVRPSPGISLLIELQASGGFDPYGQDINRLISRGWIKIDTFDSQNRVISGRWKVPVRVLPVKPSMTTGELNGVPQLENVELYLRLVNARDASVQTTAAIDCNNASLYKYPPLASVRTTIPIDAPLSSYCSSYHYPTMQMVQPSFGETVDPPPPSADMMVLQCSPSARTQ</sequence>
<feature type="region of interest" description="Disordered" evidence="2">
    <location>
        <begin position="56"/>
        <end position="76"/>
    </location>
</feature>
<name>A0A401RXN2_CHIPU</name>
<feature type="coiled-coil region" evidence="1">
    <location>
        <begin position="125"/>
        <end position="152"/>
    </location>
</feature>
<dbReference type="OrthoDB" id="289416at2759"/>
<dbReference type="EMBL" id="BEZZ01000019">
    <property type="protein sequence ID" value="GCC22892.1"/>
    <property type="molecule type" value="Genomic_DNA"/>
</dbReference>
<dbReference type="PANTHER" id="PTHR33820">
    <property type="entry name" value="COILED-COIL DOMAIN-CONTAINING PROTEIN 17"/>
    <property type="match status" value="1"/>
</dbReference>
<feature type="compositionally biased region" description="Basic and acidic residues" evidence="2">
    <location>
        <begin position="56"/>
        <end position="69"/>
    </location>
</feature>
<dbReference type="InterPro" id="IPR038800">
    <property type="entry name" value="CCDC17"/>
</dbReference>
<comment type="caution">
    <text evidence="3">The sequence shown here is derived from an EMBL/GenBank/DDBJ whole genome shotgun (WGS) entry which is preliminary data.</text>
</comment>
<dbReference type="Proteomes" id="UP000287033">
    <property type="component" value="Unassembled WGS sequence"/>
</dbReference>
<organism evidence="3 4">
    <name type="scientific">Chiloscyllium punctatum</name>
    <name type="common">Brownbanded bambooshark</name>
    <name type="synonym">Hemiscyllium punctatum</name>
    <dbReference type="NCBI Taxonomy" id="137246"/>
    <lineage>
        <taxon>Eukaryota</taxon>
        <taxon>Metazoa</taxon>
        <taxon>Chordata</taxon>
        <taxon>Craniata</taxon>
        <taxon>Vertebrata</taxon>
        <taxon>Chondrichthyes</taxon>
        <taxon>Elasmobranchii</taxon>
        <taxon>Galeomorphii</taxon>
        <taxon>Galeoidea</taxon>
        <taxon>Orectolobiformes</taxon>
        <taxon>Hemiscylliidae</taxon>
        <taxon>Chiloscyllium</taxon>
    </lineage>
</organism>
<feature type="region of interest" description="Disordered" evidence="2">
    <location>
        <begin position="267"/>
        <end position="287"/>
    </location>
</feature>
<evidence type="ECO:0008006" key="5">
    <source>
        <dbReference type="Google" id="ProtNLM"/>
    </source>
</evidence>
<feature type="coiled-coil region" evidence="1">
    <location>
        <begin position="347"/>
        <end position="383"/>
    </location>
</feature>
<protein>
    <recommendedName>
        <fullName evidence="5">Coiled-coil domain-containing protein 17</fullName>
    </recommendedName>
</protein>
<evidence type="ECO:0000256" key="2">
    <source>
        <dbReference type="SAM" id="MobiDB-lite"/>
    </source>
</evidence>
<evidence type="ECO:0000256" key="1">
    <source>
        <dbReference type="SAM" id="Coils"/>
    </source>
</evidence>
<dbReference type="AlphaFoldDB" id="A0A401RXN2"/>
<gene>
    <name evidence="3" type="ORF">chiPu_0001283</name>
</gene>
<keyword evidence="1" id="KW-0175">Coiled coil</keyword>
<feature type="compositionally biased region" description="Basic and acidic residues" evidence="2">
    <location>
        <begin position="274"/>
        <end position="287"/>
    </location>
</feature>
<keyword evidence="4" id="KW-1185">Reference proteome</keyword>
<evidence type="ECO:0000313" key="4">
    <source>
        <dbReference type="Proteomes" id="UP000287033"/>
    </source>
</evidence>
<dbReference type="PANTHER" id="PTHR33820:SF5">
    <property type="entry name" value="COILED-COIL DOMAIN-CONTAINING PROTEIN 17-LIKE"/>
    <property type="match status" value="1"/>
</dbReference>
<proteinExistence type="predicted"/>
<dbReference type="STRING" id="137246.A0A401RXN2"/>
<dbReference type="OMA" id="DPSYRVC"/>